<gene>
    <name evidence="15" type="ORF">L249_1881</name>
</gene>
<dbReference type="PANTHER" id="PTHR15735">
    <property type="entry name" value="FCH AND DOUBLE SH3 DOMAINS PROTEIN"/>
    <property type="match status" value="1"/>
</dbReference>
<keyword evidence="1 8" id="KW-0728">SH3 domain</keyword>
<evidence type="ECO:0000259" key="13">
    <source>
        <dbReference type="PROSITE" id="PS50081"/>
    </source>
</evidence>
<dbReference type="InterPro" id="IPR001452">
    <property type="entry name" value="SH3_domain"/>
</dbReference>
<dbReference type="GO" id="GO:0045010">
    <property type="term" value="P:actin nucleation"/>
    <property type="evidence" value="ECO:0007669"/>
    <property type="project" value="UniProtKB-ARBA"/>
</dbReference>
<name>A0A367LR04_9HYPO</name>
<evidence type="ECO:0000259" key="14">
    <source>
        <dbReference type="PROSITE" id="PS51741"/>
    </source>
</evidence>
<dbReference type="EMBL" id="LKCN02000001">
    <property type="protein sequence ID" value="RCI16848.1"/>
    <property type="molecule type" value="Genomic_DNA"/>
</dbReference>
<evidence type="ECO:0000256" key="9">
    <source>
        <dbReference type="PROSITE-ProRule" id="PRU01077"/>
    </source>
</evidence>
<feature type="coiled-coil region" evidence="10">
    <location>
        <begin position="342"/>
        <end position="369"/>
    </location>
</feature>
<dbReference type="InterPro" id="IPR031160">
    <property type="entry name" value="F_BAR_dom"/>
</dbReference>
<evidence type="ECO:0000256" key="11">
    <source>
        <dbReference type="SAM" id="MobiDB-lite"/>
    </source>
</evidence>
<dbReference type="GO" id="GO:0030833">
    <property type="term" value="P:regulation of actin filament polymerization"/>
    <property type="evidence" value="ECO:0007669"/>
    <property type="project" value="TreeGrafter"/>
</dbReference>
<dbReference type="SUPFAM" id="SSF57889">
    <property type="entry name" value="Cysteine-rich domain"/>
    <property type="match status" value="1"/>
</dbReference>
<feature type="region of interest" description="Disordered" evidence="11">
    <location>
        <begin position="665"/>
        <end position="693"/>
    </location>
</feature>
<dbReference type="Gene3D" id="1.20.1270.60">
    <property type="entry name" value="Arfaptin homology (AH) domain/BAR domain"/>
    <property type="match status" value="1"/>
</dbReference>
<dbReference type="SMART" id="SM00109">
    <property type="entry name" value="C1"/>
    <property type="match status" value="1"/>
</dbReference>
<accession>A0A367LR04</accession>
<evidence type="ECO:0000256" key="8">
    <source>
        <dbReference type="PROSITE-ProRule" id="PRU00192"/>
    </source>
</evidence>
<feature type="domain" description="SH3" evidence="12">
    <location>
        <begin position="699"/>
        <end position="757"/>
    </location>
</feature>
<evidence type="ECO:0000256" key="3">
    <source>
        <dbReference type="ARBA" id="ARBA00022833"/>
    </source>
</evidence>
<comment type="similarity">
    <text evidence="6">Belongs to the BZZ1 family.</text>
</comment>
<dbReference type="Gene3D" id="2.30.30.40">
    <property type="entry name" value="SH3 Domains"/>
    <property type="match status" value="2"/>
</dbReference>
<dbReference type="FunFam" id="1.20.1270.60:FF:000060">
    <property type="entry name" value="Actin polymerization protein Bzz1"/>
    <property type="match status" value="1"/>
</dbReference>
<dbReference type="AlphaFoldDB" id="A0A367LR04"/>
<dbReference type="PROSITE" id="PS51741">
    <property type="entry name" value="F_BAR"/>
    <property type="match status" value="1"/>
</dbReference>
<protein>
    <recommendedName>
        <fullName evidence="7">Protein BZZ1</fullName>
    </recommendedName>
</protein>
<dbReference type="InterPro" id="IPR036028">
    <property type="entry name" value="SH3-like_dom_sf"/>
</dbReference>
<organism evidence="15 16">
    <name type="scientific">Ophiocordyceps polyrhachis-furcata BCC 54312</name>
    <dbReference type="NCBI Taxonomy" id="1330021"/>
    <lineage>
        <taxon>Eukaryota</taxon>
        <taxon>Fungi</taxon>
        <taxon>Dikarya</taxon>
        <taxon>Ascomycota</taxon>
        <taxon>Pezizomycotina</taxon>
        <taxon>Sordariomycetes</taxon>
        <taxon>Hypocreomycetidae</taxon>
        <taxon>Hypocreales</taxon>
        <taxon>Ophiocordycipitaceae</taxon>
        <taxon>Ophiocordyceps</taxon>
    </lineage>
</organism>
<dbReference type="InterPro" id="IPR002219">
    <property type="entry name" value="PKC_DAG/PE"/>
</dbReference>
<reference evidence="15 16" key="1">
    <citation type="journal article" date="2015" name="BMC Genomics">
        <title>Insights from the genome of Ophiocordyceps polyrhachis-furcata to pathogenicity and host specificity in insect fungi.</title>
        <authorList>
            <person name="Wichadakul D."/>
            <person name="Kobmoo N."/>
            <person name="Ingsriswang S."/>
            <person name="Tangphatsornruang S."/>
            <person name="Chantasingh D."/>
            <person name="Luangsa-ard J.J."/>
            <person name="Eurwilaichitr L."/>
        </authorList>
    </citation>
    <scope>NUCLEOTIDE SEQUENCE [LARGE SCALE GENOMIC DNA]</scope>
    <source>
        <strain evidence="15 16">BCC 54312</strain>
    </source>
</reference>
<dbReference type="PRINTS" id="PR00008">
    <property type="entry name" value="DAGPEDOMAIN"/>
</dbReference>
<dbReference type="SUPFAM" id="SSF103657">
    <property type="entry name" value="BAR/IMD domain-like"/>
    <property type="match status" value="1"/>
</dbReference>
<dbReference type="SUPFAM" id="SSF50044">
    <property type="entry name" value="SH3-domain"/>
    <property type="match status" value="2"/>
</dbReference>
<evidence type="ECO:0000256" key="1">
    <source>
        <dbReference type="ARBA" id="ARBA00022443"/>
    </source>
</evidence>
<dbReference type="Pfam" id="PF00130">
    <property type="entry name" value="C1_1"/>
    <property type="match status" value="1"/>
</dbReference>
<dbReference type="PANTHER" id="PTHR15735:SF21">
    <property type="entry name" value="PROTEIN NERVOUS WRECK"/>
    <property type="match status" value="1"/>
</dbReference>
<feature type="domain" description="SH3" evidence="12">
    <location>
        <begin position="601"/>
        <end position="661"/>
    </location>
</feature>
<keyword evidence="2" id="KW-0479">Metal-binding</keyword>
<dbReference type="STRING" id="1330021.A0A367LR04"/>
<feature type="coiled-coil region" evidence="10">
    <location>
        <begin position="160"/>
        <end position="205"/>
    </location>
</feature>
<dbReference type="InterPro" id="IPR020454">
    <property type="entry name" value="DAG/PE-bd"/>
</dbReference>
<comment type="caution">
    <text evidence="15">The sequence shown here is derived from an EMBL/GenBank/DDBJ whole genome shotgun (WGS) entry which is preliminary data.</text>
</comment>
<evidence type="ECO:0000313" key="16">
    <source>
        <dbReference type="Proteomes" id="UP000253664"/>
    </source>
</evidence>
<dbReference type="OrthoDB" id="8783038at2759"/>
<keyword evidence="3" id="KW-0862">Zinc</keyword>
<dbReference type="FunFam" id="2.30.30.40:FF:000161">
    <property type="entry name" value="Actin polymerization protein Bzz1"/>
    <property type="match status" value="1"/>
</dbReference>
<evidence type="ECO:0000256" key="6">
    <source>
        <dbReference type="ARBA" id="ARBA00061387"/>
    </source>
</evidence>
<evidence type="ECO:0000313" key="15">
    <source>
        <dbReference type="EMBL" id="RCI16848.1"/>
    </source>
</evidence>
<dbReference type="PROSITE" id="PS50081">
    <property type="entry name" value="ZF_DAG_PE_2"/>
    <property type="match status" value="1"/>
</dbReference>
<dbReference type="SMART" id="SM00326">
    <property type="entry name" value="SH3"/>
    <property type="match status" value="2"/>
</dbReference>
<dbReference type="Gene3D" id="3.30.60.20">
    <property type="match status" value="1"/>
</dbReference>
<dbReference type="Pfam" id="PF00611">
    <property type="entry name" value="FCH"/>
    <property type="match status" value="1"/>
</dbReference>
<keyword evidence="16" id="KW-1185">Reference proteome</keyword>
<keyword evidence="4 9" id="KW-0175">Coiled coil</keyword>
<evidence type="ECO:0000259" key="12">
    <source>
        <dbReference type="PROSITE" id="PS50002"/>
    </source>
</evidence>
<evidence type="ECO:0000256" key="10">
    <source>
        <dbReference type="SAM" id="Coils"/>
    </source>
</evidence>
<feature type="compositionally biased region" description="Basic and acidic residues" evidence="11">
    <location>
        <begin position="481"/>
        <end position="496"/>
    </location>
</feature>
<evidence type="ECO:0000256" key="5">
    <source>
        <dbReference type="ARBA" id="ARBA00054085"/>
    </source>
</evidence>
<dbReference type="PROSITE" id="PS50002">
    <property type="entry name" value="SH3"/>
    <property type="match status" value="2"/>
</dbReference>
<dbReference type="InterPro" id="IPR027267">
    <property type="entry name" value="AH/BAR_dom_sf"/>
</dbReference>
<dbReference type="CDD" id="cd20824">
    <property type="entry name" value="C1_SpBZZ1-like"/>
    <property type="match status" value="1"/>
</dbReference>
<feature type="compositionally biased region" description="Polar residues" evidence="11">
    <location>
        <begin position="513"/>
        <end position="535"/>
    </location>
</feature>
<evidence type="ECO:0000256" key="4">
    <source>
        <dbReference type="ARBA" id="ARBA00023054"/>
    </source>
</evidence>
<feature type="compositionally biased region" description="Low complexity" evidence="11">
    <location>
        <begin position="545"/>
        <end position="566"/>
    </location>
</feature>
<comment type="function">
    <text evidence="5">Plays a role in endocytosis and trafficking to the vacuole. Functions with type I myosins to restore polarity of the actin cytoskeleton after NaCl stress.</text>
</comment>
<dbReference type="SMART" id="SM00055">
    <property type="entry name" value="FCH"/>
    <property type="match status" value="1"/>
</dbReference>
<dbReference type="Proteomes" id="UP000253664">
    <property type="component" value="Unassembled WGS sequence"/>
</dbReference>
<evidence type="ECO:0000256" key="2">
    <source>
        <dbReference type="ARBA" id="ARBA00022723"/>
    </source>
</evidence>
<feature type="domain" description="F-BAR" evidence="14">
    <location>
        <begin position="8"/>
        <end position="296"/>
    </location>
</feature>
<dbReference type="GO" id="GO:0046872">
    <property type="term" value="F:metal ion binding"/>
    <property type="evidence" value="ECO:0007669"/>
    <property type="project" value="UniProtKB-KW"/>
</dbReference>
<dbReference type="PROSITE" id="PS00479">
    <property type="entry name" value="ZF_DAG_PE_1"/>
    <property type="match status" value="1"/>
</dbReference>
<sequence length="757" mass="83253">MAEVDSAPSFGSKLKDGFRPANVWLGHNIAWLDEVQQFYRDRAVIEKEYSAKLTALARKYLDKKTKRSLMLTVGDSPAMTPGSVEKCDMVPSSPSRIFPLFADETASASLTAWSAQLATLEARAAENDRFANSLVSNVAEPLRQMATRFDDLRKRHAEYADKLAAERDASTAELRKVKAKYDAACQEVEAKRKKSESHSDKAKAQSAYQQQILDMNDIKNTYLIAINVSNRQKHSYYHDYVPELMDSLQDLAEFRTIKLNDLWTVAVKIEDETLLQGRVLMDSLSHEIPRNAPHLDAVMYMRHNVGASQEVADREFEPSPVWHDDDAMVTDETAKVYLRNVLTKSKAQLGDLRREVDKKRREVDGAKRLKQRVRDGTDKTKDEAEVVRALFALQEELHAVDRRRLTAEVEVATITAAVGDVTLGAKNHNFKGQTFKIPTNCDLCGERIWGLSAKGFDCRDCGYTCHNKCEMKVPADCPGEQTKEERKKLKAERQEAANRLLAPDTKPAHVAEPSSSLALVRSDTMNSLSSLSARPTTEEDGYEPSASSSSVTRHSTAVSSANTASSGVRSPTSAARKRFMAPPPAAYISDGGVNGSATRDEDRKKGKMLYTFEGSGDGELSVPEGREVTQLEADDGSGWVKVRAGYKEGIVPSTYVDFSSSAVAARPSSTSTTSSAGGTPTTTAAKKKGPAVAPKRGAKKLRYVEALYEYAAQSSAEHSMQQGQRFVLVRDDPGDGWVEVEKAGVTATVPASYVRVV</sequence>
<feature type="region of interest" description="Disordered" evidence="11">
    <location>
        <begin position="474"/>
        <end position="605"/>
    </location>
</feature>
<dbReference type="FunFam" id="3.30.60.20:FF:000040">
    <property type="entry name" value="Actin polymerization protein Bzz1"/>
    <property type="match status" value="1"/>
</dbReference>
<dbReference type="InterPro" id="IPR046349">
    <property type="entry name" value="C1-like_sf"/>
</dbReference>
<dbReference type="InterPro" id="IPR035459">
    <property type="entry name" value="Bzz1_SH3_1"/>
</dbReference>
<dbReference type="InterPro" id="IPR001060">
    <property type="entry name" value="FCH_dom"/>
</dbReference>
<dbReference type="CDD" id="cd11912">
    <property type="entry name" value="SH3_Bzz1_1"/>
    <property type="match status" value="1"/>
</dbReference>
<dbReference type="GO" id="GO:0030864">
    <property type="term" value="C:cortical actin cytoskeleton"/>
    <property type="evidence" value="ECO:0007669"/>
    <property type="project" value="UniProtKB-ARBA"/>
</dbReference>
<dbReference type="Pfam" id="PF14604">
    <property type="entry name" value="SH3_9"/>
    <property type="match status" value="1"/>
</dbReference>
<evidence type="ECO:0000256" key="7">
    <source>
        <dbReference type="ARBA" id="ARBA00074946"/>
    </source>
</evidence>
<proteinExistence type="inferred from homology"/>
<feature type="domain" description="Phorbol-ester/DAG-type" evidence="13">
    <location>
        <begin position="427"/>
        <end position="477"/>
    </location>
</feature>